<dbReference type="GO" id="GO:0009228">
    <property type="term" value="P:thiamine biosynthetic process"/>
    <property type="evidence" value="ECO:0007669"/>
    <property type="project" value="UniProtKB-KW"/>
</dbReference>
<evidence type="ECO:0000256" key="12">
    <source>
        <dbReference type="ARBA" id="ARBA00038905"/>
    </source>
</evidence>
<feature type="binding site" evidence="17">
    <location>
        <position position="21"/>
    </location>
    <ligand>
        <name>8-oxo-dGTP</name>
        <dbReference type="ChEBI" id="CHEBI:77896"/>
    </ligand>
</feature>
<dbReference type="FunFam" id="3.90.79.10:FF:000014">
    <property type="entry name" value="8-oxo-dGTP diphosphatase MutT"/>
    <property type="match status" value="1"/>
</dbReference>
<evidence type="ECO:0000256" key="18">
    <source>
        <dbReference type="PIRSR" id="PIRSR603561-2"/>
    </source>
</evidence>
<evidence type="ECO:0000256" key="8">
    <source>
        <dbReference type="ARBA" id="ARBA00022842"/>
    </source>
</evidence>
<dbReference type="AlphaFoldDB" id="A0A520RZB2"/>
<dbReference type="InterPro" id="IPR020084">
    <property type="entry name" value="NUDIX_hydrolase_CS"/>
</dbReference>
<dbReference type="PANTHER" id="PTHR47707">
    <property type="entry name" value="8-OXO-DGTP DIPHOSPHATASE"/>
    <property type="match status" value="1"/>
</dbReference>
<dbReference type="SUPFAM" id="SSF51391">
    <property type="entry name" value="Thiamin phosphate synthase"/>
    <property type="match status" value="1"/>
</dbReference>
<dbReference type="InterPro" id="IPR022998">
    <property type="entry name" value="ThiamineP_synth_TenI"/>
</dbReference>
<evidence type="ECO:0000259" key="19">
    <source>
        <dbReference type="PROSITE" id="PS51462"/>
    </source>
</evidence>
<comment type="catalytic activity">
    <reaction evidence="10">
        <text>8-oxo-dGTP + H2O = 8-oxo-dGMP + diphosphate + H(+)</text>
        <dbReference type="Rhea" id="RHEA:31575"/>
        <dbReference type="ChEBI" id="CHEBI:15377"/>
        <dbReference type="ChEBI" id="CHEBI:15378"/>
        <dbReference type="ChEBI" id="CHEBI:33019"/>
        <dbReference type="ChEBI" id="CHEBI:63224"/>
        <dbReference type="ChEBI" id="CHEBI:77896"/>
        <dbReference type="EC" id="3.6.1.55"/>
    </reaction>
</comment>
<dbReference type="Pfam" id="PF02581">
    <property type="entry name" value="TMP-TENI"/>
    <property type="match status" value="1"/>
</dbReference>
<evidence type="ECO:0000256" key="11">
    <source>
        <dbReference type="ARBA" id="ARBA00036904"/>
    </source>
</evidence>
<evidence type="ECO:0000256" key="10">
    <source>
        <dbReference type="ARBA" id="ARBA00035861"/>
    </source>
</evidence>
<dbReference type="InterPro" id="IPR029119">
    <property type="entry name" value="MutY_C"/>
</dbReference>
<accession>A0A520RZB2</accession>
<dbReference type="Pfam" id="PF14815">
    <property type="entry name" value="NUDIX_4"/>
    <property type="match status" value="1"/>
</dbReference>
<comment type="similarity">
    <text evidence="2">Belongs to the Nudix hydrolase family.</text>
</comment>
<dbReference type="GO" id="GO:0006260">
    <property type="term" value="P:DNA replication"/>
    <property type="evidence" value="ECO:0007669"/>
    <property type="project" value="UniProtKB-KW"/>
</dbReference>
<protein>
    <recommendedName>
        <fullName evidence="13">8-oxo-dGTP diphosphatase</fullName>
        <ecNumber evidence="12">3.6.1.55</ecNumber>
    </recommendedName>
    <alternativeName>
        <fullName evidence="16">7,8-dihydro-8-oxoguanine-triphosphatase</fullName>
    </alternativeName>
    <alternativeName>
        <fullName evidence="15">Mutator protein MutT</fullName>
    </alternativeName>
    <alternativeName>
        <fullName evidence="14">dGTP pyrophosphohydrolase</fullName>
    </alternativeName>
</protein>
<dbReference type="NCBIfam" id="NF006530">
    <property type="entry name" value="PRK08999.1"/>
    <property type="match status" value="1"/>
</dbReference>
<organism evidence="20 21">
    <name type="scientific">OM182 bacterium</name>
    <dbReference type="NCBI Taxonomy" id="2510334"/>
    <lineage>
        <taxon>Bacteria</taxon>
        <taxon>Pseudomonadati</taxon>
        <taxon>Pseudomonadota</taxon>
        <taxon>Gammaproteobacteria</taxon>
        <taxon>OMG group</taxon>
        <taxon>OM182 clade</taxon>
    </lineage>
</organism>
<proteinExistence type="inferred from homology"/>
<keyword evidence="4" id="KW-0235">DNA replication</keyword>
<dbReference type="GO" id="GO:0044715">
    <property type="term" value="F:8-oxo-dGDP phosphatase activity"/>
    <property type="evidence" value="ECO:0007669"/>
    <property type="project" value="TreeGrafter"/>
</dbReference>
<evidence type="ECO:0000256" key="4">
    <source>
        <dbReference type="ARBA" id="ARBA00022705"/>
    </source>
</evidence>
<dbReference type="PANTHER" id="PTHR47707:SF1">
    <property type="entry name" value="NUDIX HYDROLASE FAMILY PROTEIN"/>
    <property type="match status" value="1"/>
</dbReference>
<dbReference type="EC" id="3.6.1.55" evidence="12"/>
<dbReference type="InterPro" id="IPR003561">
    <property type="entry name" value="Mutator_MutT"/>
</dbReference>
<dbReference type="InterPro" id="IPR020476">
    <property type="entry name" value="Nudix_hydrolase"/>
</dbReference>
<feature type="binding site" evidence="18">
    <location>
        <position position="35"/>
    </location>
    <ligand>
        <name>Mg(2+)</name>
        <dbReference type="ChEBI" id="CHEBI:18420"/>
    </ligand>
</feature>
<gene>
    <name evidence="20" type="ORF">EVA69_04160</name>
</gene>
<keyword evidence="6" id="KW-0227">DNA damage</keyword>
<evidence type="ECO:0000256" key="6">
    <source>
        <dbReference type="ARBA" id="ARBA00022763"/>
    </source>
</evidence>
<evidence type="ECO:0000313" key="21">
    <source>
        <dbReference type="Proteomes" id="UP000320404"/>
    </source>
</evidence>
<comment type="catalytic activity">
    <reaction evidence="11">
        <text>8-oxo-GTP + H2O = 8-oxo-GMP + diphosphate + H(+)</text>
        <dbReference type="Rhea" id="RHEA:67616"/>
        <dbReference type="ChEBI" id="CHEBI:15377"/>
        <dbReference type="ChEBI" id="CHEBI:15378"/>
        <dbReference type="ChEBI" id="CHEBI:33019"/>
        <dbReference type="ChEBI" id="CHEBI:143553"/>
        <dbReference type="ChEBI" id="CHEBI:145694"/>
    </reaction>
</comment>
<keyword evidence="9" id="KW-0234">DNA repair</keyword>
<evidence type="ECO:0000256" key="17">
    <source>
        <dbReference type="PIRSR" id="PIRSR603561-1"/>
    </source>
</evidence>
<evidence type="ECO:0000256" key="9">
    <source>
        <dbReference type="ARBA" id="ARBA00023204"/>
    </source>
</evidence>
<evidence type="ECO:0000313" key="20">
    <source>
        <dbReference type="EMBL" id="RZO75535.1"/>
    </source>
</evidence>
<dbReference type="GO" id="GO:0044716">
    <property type="term" value="F:8-oxo-GDP phosphatase activity"/>
    <property type="evidence" value="ECO:0007669"/>
    <property type="project" value="TreeGrafter"/>
</dbReference>
<dbReference type="Gene3D" id="3.20.20.70">
    <property type="entry name" value="Aldolase class I"/>
    <property type="match status" value="1"/>
</dbReference>
<dbReference type="PROSITE" id="PS00893">
    <property type="entry name" value="NUDIX_BOX"/>
    <property type="match status" value="1"/>
</dbReference>
<dbReference type="SUPFAM" id="SSF55811">
    <property type="entry name" value="Nudix"/>
    <property type="match status" value="1"/>
</dbReference>
<dbReference type="GO" id="GO:0008413">
    <property type="term" value="F:8-oxo-7,8-dihydroguanosine triphosphate pyrophosphatase activity"/>
    <property type="evidence" value="ECO:0007669"/>
    <property type="project" value="InterPro"/>
</dbReference>
<dbReference type="InterPro" id="IPR015797">
    <property type="entry name" value="NUDIX_hydrolase-like_dom_sf"/>
</dbReference>
<dbReference type="EMBL" id="SHAH01000053">
    <property type="protein sequence ID" value="RZO75535.1"/>
    <property type="molecule type" value="Genomic_DNA"/>
</dbReference>
<sequence length="309" mass="33490">MIHVAVAVIKNPRQEVLVALRRPDSHQGGLWEFPGGKVEEGETVFTALQREIQEELDLSISAAFPFIKISHDYGDKRVLLDVWQVTEFGGTAIGREGQQIQWLPPVDMQEQDFPAANRRIIDLLKLPLEMAITPALQELTALSDYLEKVAAADVKLVQLRQKQLPTDALLKWASQAGALCERLGLQLVLNASVDLIPMLPDGMGLHLSATELGKLTAPLAKPDTLLGCSCHSRDELRRAEALSVDYALLSPVAKIAKYPAAAALGWSGFAELAADANVPVYALGGLRREDLDIAQSMGAVGIAGISMYP</sequence>
<dbReference type="Proteomes" id="UP000320404">
    <property type="component" value="Unassembled WGS sequence"/>
</dbReference>
<dbReference type="CDD" id="cd03425">
    <property type="entry name" value="NUDIX_MutT_NudA_like"/>
    <property type="match status" value="1"/>
</dbReference>
<feature type="binding site" evidence="17">
    <location>
        <position position="26"/>
    </location>
    <ligand>
        <name>8-oxo-dGTP</name>
        <dbReference type="ChEBI" id="CHEBI:77896"/>
    </ligand>
</feature>
<evidence type="ECO:0000256" key="5">
    <source>
        <dbReference type="ARBA" id="ARBA00022723"/>
    </source>
</evidence>
<dbReference type="PROSITE" id="PS51462">
    <property type="entry name" value="NUDIX"/>
    <property type="match status" value="1"/>
</dbReference>
<dbReference type="InterPro" id="IPR000086">
    <property type="entry name" value="NUDIX_hydrolase_dom"/>
</dbReference>
<evidence type="ECO:0000256" key="15">
    <source>
        <dbReference type="ARBA" id="ARBA00041979"/>
    </source>
</evidence>
<feature type="domain" description="Nudix hydrolase" evidence="19">
    <location>
        <begin position="1"/>
        <end position="126"/>
    </location>
</feature>
<feature type="binding site" evidence="17">
    <location>
        <position position="117"/>
    </location>
    <ligand>
        <name>8-oxo-dGTP</name>
        <dbReference type="ChEBI" id="CHEBI:77896"/>
    </ligand>
</feature>
<dbReference type="GO" id="GO:0035539">
    <property type="term" value="F:8-oxo-7,8-dihydrodeoxyguanosine triphosphate pyrophosphatase activity"/>
    <property type="evidence" value="ECO:0007669"/>
    <property type="project" value="UniProtKB-EC"/>
</dbReference>
<comment type="caution">
    <text evidence="20">The sequence shown here is derived from an EMBL/GenBank/DDBJ whole genome shotgun (WGS) entry which is preliminary data.</text>
</comment>
<name>A0A520RZB2_9GAMM</name>
<evidence type="ECO:0000256" key="1">
    <source>
        <dbReference type="ARBA" id="ARBA00001946"/>
    </source>
</evidence>
<dbReference type="NCBIfam" id="TIGR00586">
    <property type="entry name" value="mutt"/>
    <property type="match status" value="1"/>
</dbReference>
<comment type="cofactor">
    <cofactor evidence="1 18">
        <name>Mg(2+)</name>
        <dbReference type="ChEBI" id="CHEBI:18420"/>
    </cofactor>
</comment>
<dbReference type="CDD" id="cd00564">
    <property type="entry name" value="TMP_TenI"/>
    <property type="match status" value="1"/>
</dbReference>
<keyword evidence="8 18" id="KW-0460">Magnesium</keyword>
<dbReference type="InterPro" id="IPR047127">
    <property type="entry name" value="MutT-like"/>
</dbReference>
<evidence type="ECO:0000256" key="7">
    <source>
        <dbReference type="ARBA" id="ARBA00022801"/>
    </source>
</evidence>
<evidence type="ECO:0000256" key="13">
    <source>
        <dbReference type="ARBA" id="ARBA00040794"/>
    </source>
</evidence>
<dbReference type="Gene3D" id="3.90.79.10">
    <property type="entry name" value="Nucleoside Triphosphate Pyrophosphohydrolase"/>
    <property type="match status" value="1"/>
</dbReference>
<dbReference type="InterPro" id="IPR013785">
    <property type="entry name" value="Aldolase_TIM"/>
</dbReference>
<dbReference type="GO" id="GO:0006281">
    <property type="term" value="P:DNA repair"/>
    <property type="evidence" value="ECO:0007669"/>
    <property type="project" value="UniProtKB-KW"/>
</dbReference>
<feature type="binding site" evidence="18">
    <location>
        <position position="55"/>
    </location>
    <ligand>
        <name>Mg(2+)</name>
        <dbReference type="ChEBI" id="CHEBI:18420"/>
    </ligand>
</feature>
<evidence type="ECO:0000256" key="3">
    <source>
        <dbReference type="ARBA" id="ARBA00022457"/>
    </source>
</evidence>
<keyword evidence="7 20" id="KW-0378">Hydrolase</keyword>
<reference evidence="20 21" key="1">
    <citation type="submission" date="2019-02" db="EMBL/GenBank/DDBJ databases">
        <title>Prokaryotic population dynamics and viral predation in marine succession experiment using metagenomics: the confinement effect.</title>
        <authorList>
            <person name="Haro-Moreno J.M."/>
            <person name="Rodriguez-Valera F."/>
            <person name="Lopez-Perez M."/>
        </authorList>
    </citation>
    <scope>NUCLEOTIDE SEQUENCE [LARGE SCALE GENOMIC DNA]</scope>
    <source>
        <strain evidence="20">MED-G158</strain>
    </source>
</reference>
<feature type="binding site" evidence="17">
    <location>
        <begin position="32"/>
        <end position="35"/>
    </location>
    <ligand>
        <name>8-oxo-dGTP</name>
        <dbReference type="ChEBI" id="CHEBI:77896"/>
    </ligand>
</feature>
<dbReference type="GO" id="GO:0046872">
    <property type="term" value="F:metal ion binding"/>
    <property type="evidence" value="ECO:0007669"/>
    <property type="project" value="UniProtKB-KW"/>
</dbReference>
<keyword evidence="3" id="KW-0515">Mutator protein</keyword>
<evidence type="ECO:0000256" key="2">
    <source>
        <dbReference type="ARBA" id="ARBA00005582"/>
    </source>
</evidence>
<dbReference type="InterPro" id="IPR036206">
    <property type="entry name" value="ThiamineP_synth_sf"/>
</dbReference>
<evidence type="ECO:0000256" key="14">
    <source>
        <dbReference type="ARBA" id="ARBA00041592"/>
    </source>
</evidence>
<dbReference type="PRINTS" id="PR00502">
    <property type="entry name" value="NUDIXFAMILY"/>
</dbReference>
<keyword evidence="5 18" id="KW-0479">Metal-binding</keyword>
<evidence type="ECO:0000256" key="16">
    <source>
        <dbReference type="ARBA" id="ARBA00042798"/>
    </source>
</evidence>